<feature type="compositionally biased region" description="Basic residues" evidence="1">
    <location>
        <begin position="102"/>
        <end position="112"/>
    </location>
</feature>
<dbReference type="eggNOG" id="COG5659">
    <property type="taxonomic scope" value="Bacteria"/>
</dbReference>
<name>D5ZU43_STRV1</name>
<dbReference type="EMBL" id="DS999641">
    <property type="protein sequence ID" value="EFE64877.2"/>
    <property type="molecule type" value="Genomic_DNA"/>
</dbReference>
<reference evidence="3" key="1">
    <citation type="submission" date="2008-12" db="EMBL/GenBank/DDBJ databases">
        <title>Annotation of Streptomyces ghanaensis ATCC 14672.</title>
        <authorList>
            <consortium name="The Broad Institute Genome Sequencing Platform"/>
            <consortium name="Broad Institute Microbial Sequencing Center"/>
            <person name="Fischbach M."/>
            <person name="Ward D."/>
            <person name="Young S."/>
            <person name="Kodira C.D."/>
            <person name="Zeng Q."/>
            <person name="Koehrsen M."/>
            <person name="Godfrey P."/>
            <person name="Alvarado L."/>
            <person name="Berlin A.M."/>
            <person name="Borenstein D."/>
            <person name="Chen Z."/>
            <person name="Engels R."/>
            <person name="Freedman E."/>
            <person name="Gellesch M."/>
            <person name="Goldberg J."/>
            <person name="Griggs A."/>
            <person name="Gujja S."/>
            <person name="Heiman D.I."/>
            <person name="Hepburn T.A."/>
            <person name="Howarth C."/>
            <person name="Jen D."/>
            <person name="Larson L."/>
            <person name="Lewis B."/>
            <person name="Mehta T."/>
            <person name="Park D."/>
            <person name="Pearson M."/>
            <person name="Roberts A."/>
            <person name="Saif S."/>
            <person name="Shea T.D."/>
            <person name="Shenoy N."/>
            <person name="Sisk P."/>
            <person name="Stolte C."/>
            <person name="Sykes S.N."/>
            <person name="Walk T."/>
            <person name="White J."/>
            <person name="Yandava C."/>
            <person name="Straight P."/>
            <person name="Clardy J."/>
            <person name="Hung D."/>
            <person name="Kolter R."/>
            <person name="Mekalanos J."/>
            <person name="Walker S."/>
            <person name="Walsh C.T."/>
            <person name="Wieland B.L.C."/>
            <person name="Ilzarbe M."/>
            <person name="Galagan J."/>
            <person name="Nusbaum C."/>
            <person name="Birren B."/>
        </authorList>
    </citation>
    <scope>NUCLEOTIDE SEQUENCE [LARGE SCALE GENOMIC DNA]</scope>
    <source>
        <strain evidence="3">ATCC 14672 / DSM 40746 / JCM 4963 / KCTC 9882 / NRRL B-12104 / FH 1290</strain>
    </source>
</reference>
<protein>
    <submittedName>
        <fullName evidence="2">Transposase</fullName>
    </submittedName>
</protein>
<evidence type="ECO:0000313" key="3">
    <source>
        <dbReference type="Proteomes" id="UP000003824"/>
    </source>
</evidence>
<feature type="compositionally biased region" description="Basic and acidic residues" evidence="1">
    <location>
        <begin position="122"/>
        <end position="132"/>
    </location>
</feature>
<evidence type="ECO:0000313" key="2">
    <source>
        <dbReference type="EMBL" id="EFE64877.2"/>
    </source>
</evidence>
<evidence type="ECO:0000256" key="1">
    <source>
        <dbReference type="SAM" id="MobiDB-lite"/>
    </source>
</evidence>
<dbReference type="AlphaFoldDB" id="D5ZU43"/>
<accession>D5ZU43</accession>
<feature type="non-terminal residue" evidence="2">
    <location>
        <position position="175"/>
    </location>
</feature>
<dbReference type="Proteomes" id="UP000003824">
    <property type="component" value="Unassembled WGS sequence"/>
</dbReference>
<feature type="region of interest" description="Disordered" evidence="1">
    <location>
        <begin position="92"/>
        <end position="175"/>
    </location>
</feature>
<organism evidence="2 3">
    <name type="scientific">Streptomyces viridosporus (strain ATCC 14672 / DSM 40746 / JCM 4963 / KCTC 9882 / NRRL B-12104 / FH 1290)</name>
    <name type="common">Streptomyces ghanaensis</name>
    <dbReference type="NCBI Taxonomy" id="566461"/>
    <lineage>
        <taxon>Bacteria</taxon>
        <taxon>Bacillati</taxon>
        <taxon>Actinomycetota</taxon>
        <taxon>Actinomycetes</taxon>
        <taxon>Kitasatosporales</taxon>
        <taxon>Streptomycetaceae</taxon>
        <taxon>Streptomyces</taxon>
    </lineage>
</organism>
<sequence>MSAGVRAKGQRHYDWALATVTDPRPGHRHLLVRRNRRTGELAYHRCYSTTHTTLQTLVRTAGRRWTVEETFQTPKGLAGLDECQVRLDLPASMGHPRDARARFPRRGHRTRTRSASAVRLPDPTDPRRDPASVHHARHPAAPHLCPPVPLVTLAETPSSRSPGRPLPTAERPSGM</sequence>
<proteinExistence type="predicted"/>
<gene>
    <name evidence="2" type="ORF">SSFG_00131</name>
</gene>